<gene>
    <name evidence="3" type="ORF">KCG34_01485</name>
</gene>
<feature type="domain" description="TadE-like" evidence="2">
    <location>
        <begin position="17"/>
        <end position="59"/>
    </location>
</feature>
<reference evidence="3" key="1">
    <citation type="submission" date="2021-04" db="EMBL/GenBank/DDBJ databases">
        <title>The complete genome sequence of Caulobacter sp. S6.</title>
        <authorList>
            <person name="Tang Y."/>
            <person name="Ouyang W."/>
            <person name="Liu Q."/>
            <person name="Huang B."/>
            <person name="Guo Z."/>
            <person name="Lei P."/>
        </authorList>
    </citation>
    <scope>NUCLEOTIDE SEQUENCE</scope>
    <source>
        <strain evidence="3">S6</strain>
    </source>
</reference>
<evidence type="ECO:0000259" key="2">
    <source>
        <dbReference type="Pfam" id="PF07811"/>
    </source>
</evidence>
<proteinExistence type="predicted"/>
<keyword evidence="4" id="KW-1185">Reference proteome</keyword>
<organism evidence="3 4">
    <name type="scientific">Phenylobacterium montanum</name>
    <dbReference type="NCBI Taxonomy" id="2823693"/>
    <lineage>
        <taxon>Bacteria</taxon>
        <taxon>Pseudomonadati</taxon>
        <taxon>Pseudomonadota</taxon>
        <taxon>Alphaproteobacteria</taxon>
        <taxon>Caulobacterales</taxon>
        <taxon>Caulobacteraceae</taxon>
        <taxon>Phenylobacterium</taxon>
    </lineage>
</organism>
<dbReference type="AlphaFoldDB" id="A0A975IV36"/>
<evidence type="ECO:0000313" key="3">
    <source>
        <dbReference type="EMBL" id="QUD88592.1"/>
    </source>
</evidence>
<evidence type="ECO:0000313" key="4">
    <source>
        <dbReference type="Proteomes" id="UP000676409"/>
    </source>
</evidence>
<feature type="transmembrane region" description="Helical" evidence="1">
    <location>
        <begin position="21"/>
        <end position="46"/>
    </location>
</feature>
<name>A0A975IV36_9CAUL</name>
<keyword evidence="1" id="KW-0812">Transmembrane</keyword>
<dbReference type="InterPro" id="IPR012495">
    <property type="entry name" value="TadE-like_dom"/>
</dbReference>
<dbReference type="RefSeq" id="WP_211938642.1">
    <property type="nucleotide sequence ID" value="NZ_CP073078.1"/>
</dbReference>
<protein>
    <submittedName>
        <fullName evidence="3">Pilus assembly protein</fullName>
    </submittedName>
</protein>
<sequence length="127" mass="13187">MKRLIARLSRLLPGENGASAVEFALIVPALVLVTFGVINISVMMYAEATLQYAAATAARCATVQPTKCTGTYIAAFPYKGPTGSASFQLNSGQSCGNQVVASAPYHFTTGLVGFTLTLHATACQPLG</sequence>
<keyword evidence="1" id="KW-1133">Transmembrane helix</keyword>
<evidence type="ECO:0000256" key="1">
    <source>
        <dbReference type="SAM" id="Phobius"/>
    </source>
</evidence>
<dbReference type="KEGG" id="caul:KCG34_01485"/>
<dbReference type="Proteomes" id="UP000676409">
    <property type="component" value="Chromosome"/>
</dbReference>
<keyword evidence="1" id="KW-0472">Membrane</keyword>
<dbReference type="EMBL" id="CP073078">
    <property type="protein sequence ID" value="QUD88592.1"/>
    <property type="molecule type" value="Genomic_DNA"/>
</dbReference>
<dbReference type="Pfam" id="PF07811">
    <property type="entry name" value="TadE"/>
    <property type="match status" value="1"/>
</dbReference>
<accession>A0A975IV36</accession>